<dbReference type="AlphaFoldDB" id="A0A445BNT2"/>
<dbReference type="EMBL" id="SDMP01000009">
    <property type="protein sequence ID" value="RYR40339.1"/>
    <property type="molecule type" value="Genomic_DNA"/>
</dbReference>
<comment type="caution">
    <text evidence="1">The sequence shown here is derived from an EMBL/GenBank/DDBJ whole genome shotgun (WGS) entry which is preliminary data.</text>
</comment>
<evidence type="ECO:0000313" key="1">
    <source>
        <dbReference type="EMBL" id="RYR40339.1"/>
    </source>
</evidence>
<accession>A0A445BNT2</accession>
<evidence type="ECO:0008006" key="3">
    <source>
        <dbReference type="Google" id="ProtNLM"/>
    </source>
</evidence>
<evidence type="ECO:0000313" key="2">
    <source>
        <dbReference type="Proteomes" id="UP000289738"/>
    </source>
</evidence>
<gene>
    <name evidence="1" type="ORF">Ahy_A09g046071</name>
</gene>
<dbReference type="Proteomes" id="UP000289738">
    <property type="component" value="Chromosome A09"/>
</dbReference>
<reference evidence="1 2" key="1">
    <citation type="submission" date="2019-01" db="EMBL/GenBank/DDBJ databases">
        <title>Sequencing of cultivated peanut Arachis hypogaea provides insights into genome evolution and oil improvement.</title>
        <authorList>
            <person name="Chen X."/>
        </authorList>
    </citation>
    <scope>NUCLEOTIDE SEQUENCE [LARGE SCALE GENOMIC DNA]</scope>
    <source>
        <strain evidence="2">cv. Fuhuasheng</strain>
        <tissue evidence="1">Leaves</tissue>
    </source>
</reference>
<keyword evidence="2" id="KW-1185">Reference proteome</keyword>
<sequence length="103" mass="11637">MLKDIGVWIISKVVLNHSHSYCPNQAEMLKQHRELSMSVCRTIEHNKKAGIRPSKTYQSFVAAAGGHHKSLRRPSYMGSNLSGSPLLGGDEKYIKEREHAFIF</sequence>
<name>A0A445BNT2_ARAHY</name>
<proteinExistence type="predicted"/>
<organism evidence="1 2">
    <name type="scientific">Arachis hypogaea</name>
    <name type="common">Peanut</name>
    <dbReference type="NCBI Taxonomy" id="3818"/>
    <lineage>
        <taxon>Eukaryota</taxon>
        <taxon>Viridiplantae</taxon>
        <taxon>Streptophyta</taxon>
        <taxon>Embryophyta</taxon>
        <taxon>Tracheophyta</taxon>
        <taxon>Spermatophyta</taxon>
        <taxon>Magnoliopsida</taxon>
        <taxon>eudicotyledons</taxon>
        <taxon>Gunneridae</taxon>
        <taxon>Pentapetalae</taxon>
        <taxon>rosids</taxon>
        <taxon>fabids</taxon>
        <taxon>Fabales</taxon>
        <taxon>Fabaceae</taxon>
        <taxon>Papilionoideae</taxon>
        <taxon>50 kb inversion clade</taxon>
        <taxon>dalbergioids sensu lato</taxon>
        <taxon>Dalbergieae</taxon>
        <taxon>Pterocarpus clade</taxon>
        <taxon>Arachis</taxon>
    </lineage>
</organism>
<protein>
    <recommendedName>
        <fullName evidence="3">Protein FAR1-RELATED SEQUENCE</fullName>
    </recommendedName>
</protein>